<name>A0ABY6NXG1_9NOCA</name>
<evidence type="ECO:0000313" key="2">
    <source>
        <dbReference type="Proteomes" id="UP001164965"/>
    </source>
</evidence>
<gene>
    <name evidence="1" type="ORF">RHODO2019_10875</name>
</gene>
<dbReference type="Proteomes" id="UP001164965">
    <property type="component" value="Chromosome"/>
</dbReference>
<dbReference type="RefSeq" id="WP_265381819.1">
    <property type="nucleotide sequence ID" value="NZ_CP110615.1"/>
</dbReference>
<sequence length="158" mass="17373">MYDPLASLDELTARLDWKLDEDEIAAAPGYLEEASDLARMYGSPWPDPDTAPRLVKSLVIASVRRFMRNPEGYTQSRAGDETLAWSDLGHEAGSIYFNEREIKLLKGLSNRSTITTAPTVAWGPVKRGNQNLYVPVSYVGGKSFPFLTDDGASSGGTW</sequence>
<keyword evidence="2" id="KW-1185">Reference proteome</keyword>
<protein>
    <recommendedName>
        <fullName evidence="3">Head-to-tail adaptor</fullName>
    </recommendedName>
</protein>
<proteinExistence type="predicted"/>
<evidence type="ECO:0000313" key="1">
    <source>
        <dbReference type="EMBL" id="UZJ23711.1"/>
    </source>
</evidence>
<evidence type="ECO:0008006" key="3">
    <source>
        <dbReference type="Google" id="ProtNLM"/>
    </source>
</evidence>
<accession>A0ABY6NXG1</accession>
<reference evidence="1" key="1">
    <citation type="submission" date="2022-10" db="EMBL/GenBank/DDBJ databases">
        <title>Rhodococcus sp.75.</title>
        <authorList>
            <person name="Sun M."/>
        </authorList>
    </citation>
    <scope>NUCLEOTIDE SEQUENCE</scope>
    <source>
        <strain evidence="1">75</strain>
    </source>
</reference>
<dbReference type="EMBL" id="CP110615">
    <property type="protein sequence ID" value="UZJ23711.1"/>
    <property type="molecule type" value="Genomic_DNA"/>
</dbReference>
<organism evidence="1 2">
    <name type="scientific">Rhodococcus antarcticus</name>
    <dbReference type="NCBI Taxonomy" id="2987751"/>
    <lineage>
        <taxon>Bacteria</taxon>
        <taxon>Bacillati</taxon>
        <taxon>Actinomycetota</taxon>
        <taxon>Actinomycetes</taxon>
        <taxon>Mycobacteriales</taxon>
        <taxon>Nocardiaceae</taxon>
        <taxon>Rhodococcus</taxon>
    </lineage>
</organism>